<dbReference type="Gene3D" id="3.40.50.150">
    <property type="entry name" value="Vaccinia Virus protein VP39"/>
    <property type="match status" value="1"/>
</dbReference>
<dbReference type="OrthoDB" id="2013972at2759"/>
<dbReference type="CDD" id="cd02440">
    <property type="entry name" value="AdoMet_MTases"/>
    <property type="match status" value="1"/>
</dbReference>
<organism evidence="2 3">
    <name type="scientific">Scleroderma citrinum Foug A</name>
    <dbReference type="NCBI Taxonomy" id="1036808"/>
    <lineage>
        <taxon>Eukaryota</taxon>
        <taxon>Fungi</taxon>
        <taxon>Dikarya</taxon>
        <taxon>Basidiomycota</taxon>
        <taxon>Agaricomycotina</taxon>
        <taxon>Agaricomycetes</taxon>
        <taxon>Agaricomycetidae</taxon>
        <taxon>Boletales</taxon>
        <taxon>Sclerodermatineae</taxon>
        <taxon>Sclerodermataceae</taxon>
        <taxon>Scleroderma</taxon>
    </lineage>
</organism>
<evidence type="ECO:0000313" key="3">
    <source>
        <dbReference type="Proteomes" id="UP000053989"/>
    </source>
</evidence>
<gene>
    <name evidence="2" type="ORF">SCLCIDRAFT_1207380</name>
</gene>
<dbReference type="Pfam" id="PF13649">
    <property type="entry name" value="Methyltransf_25"/>
    <property type="match status" value="1"/>
</dbReference>
<dbReference type="STRING" id="1036808.A0A0C3EBJ4"/>
<reference evidence="2 3" key="1">
    <citation type="submission" date="2014-04" db="EMBL/GenBank/DDBJ databases">
        <authorList>
            <consortium name="DOE Joint Genome Institute"/>
            <person name="Kuo A."/>
            <person name="Kohler A."/>
            <person name="Nagy L.G."/>
            <person name="Floudas D."/>
            <person name="Copeland A."/>
            <person name="Barry K.W."/>
            <person name="Cichocki N."/>
            <person name="Veneault-Fourrey C."/>
            <person name="LaButti K."/>
            <person name="Lindquist E.A."/>
            <person name="Lipzen A."/>
            <person name="Lundell T."/>
            <person name="Morin E."/>
            <person name="Murat C."/>
            <person name="Sun H."/>
            <person name="Tunlid A."/>
            <person name="Henrissat B."/>
            <person name="Grigoriev I.V."/>
            <person name="Hibbett D.S."/>
            <person name="Martin F."/>
            <person name="Nordberg H.P."/>
            <person name="Cantor M.N."/>
            <person name="Hua S.X."/>
        </authorList>
    </citation>
    <scope>NUCLEOTIDE SEQUENCE [LARGE SCALE GENOMIC DNA]</scope>
    <source>
        <strain evidence="2 3">Foug A</strain>
    </source>
</reference>
<evidence type="ECO:0000259" key="1">
    <source>
        <dbReference type="Pfam" id="PF13649"/>
    </source>
</evidence>
<protein>
    <recommendedName>
        <fullName evidence="1">Methyltransferase domain-containing protein</fullName>
    </recommendedName>
</protein>
<dbReference type="PANTHER" id="PTHR43591:SF24">
    <property type="entry name" value="2-METHOXY-6-POLYPRENYL-1,4-BENZOQUINOL METHYLASE, MITOCHONDRIAL"/>
    <property type="match status" value="1"/>
</dbReference>
<dbReference type="HOGENOM" id="CLU_010595_5_2_1"/>
<dbReference type="InterPro" id="IPR029063">
    <property type="entry name" value="SAM-dependent_MTases_sf"/>
</dbReference>
<dbReference type="InterPro" id="IPR041698">
    <property type="entry name" value="Methyltransf_25"/>
</dbReference>
<reference evidence="3" key="2">
    <citation type="submission" date="2015-01" db="EMBL/GenBank/DDBJ databases">
        <title>Evolutionary Origins and Diversification of the Mycorrhizal Mutualists.</title>
        <authorList>
            <consortium name="DOE Joint Genome Institute"/>
            <consortium name="Mycorrhizal Genomics Consortium"/>
            <person name="Kohler A."/>
            <person name="Kuo A."/>
            <person name="Nagy L.G."/>
            <person name="Floudas D."/>
            <person name="Copeland A."/>
            <person name="Barry K.W."/>
            <person name="Cichocki N."/>
            <person name="Veneault-Fourrey C."/>
            <person name="LaButti K."/>
            <person name="Lindquist E.A."/>
            <person name="Lipzen A."/>
            <person name="Lundell T."/>
            <person name="Morin E."/>
            <person name="Murat C."/>
            <person name="Riley R."/>
            <person name="Ohm R."/>
            <person name="Sun H."/>
            <person name="Tunlid A."/>
            <person name="Henrissat B."/>
            <person name="Grigoriev I.V."/>
            <person name="Hibbett D.S."/>
            <person name="Martin F."/>
        </authorList>
    </citation>
    <scope>NUCLEOTIDE SEQUENCE [LARGE SCALE GENOMIC DNA]</scope>
    <source>
        <strain evidence="3">Foug A</strain>
    </source>
</reference>
<feature type="domain" description="Methyltransferase" evidence="1">
    <location>
        <begin position="182"/>
        <end position="270"/>
    </location>
</feature>
<dbReference type="GO" id="GO:0008168">
    <property type="term" value="F:methyltransferase activity"/>
    <property type="evidence" value="ECO:0007669"/>
    <property type="project" value="TreeGrafter"/>
</dbReference>
<dbReference type="Proteomes" id="UP000053989">
    <property type="component" value="Unassembled WGS sequence"/>
</dbReference>
<name>A0A0C3EBJ4_9AGAM</name>
<dbReference type="EMBL" id="KN822005">
    <property type="protein sequence ID" value="KIM70085.1"/>
    <property type="molecule type" value="Genomic_DNA"/>
</dbReference>
<dbReference type="PANTHER" id="PTHR43591">
    <property type="entry name" value="METHYLTRANSFERASE"/>
    <property type="match status" value="1"/>
</dbReference>
<proteinExistence type="predicted"/>
<sequence>MDEYWQQHSERLEYSDGTIMSADANSNPRVSNTGLPQVLLSFLTVYPLRDMPSHNMMSLDNQVYTLSDDADSDSDSDCATRMSLDSFSEATATSRTSVDLSMRSQSPAPSVFSMTNSLRAQAYKEEHGRNLNNYSDVYHLPADEEELERLDRQYEMFCKVAGKYSPPLPEVLADDGFEAKAVLDLGCGSGCWITDVARDFPHCSAVAVDLVPMQSIHMPPNCRSEIDDINLGLEHFYGDFNVVHAQLISAGIRDYHSMIDQISHVLRPGGLIDITEFPFYICGPDKKPIIFPAGAFEPPWVALWTSYAMSAIKGRGGDADAALHIHRWISTNPAFEDVVLRDLWLPISPFLEGNDPETIFWNEIAVTMRDDMKAFLKSGRPLLLGNGLSEEFVSAMEHKACQELDEAKIPLYGHVINVYARKKQ</sequence>
<keyword evidence="3" id="KW-1185">Reference proteome</keyword>
<dbReference type="AlphaFoldDB" id="A0A0C3EBJ4"/>
<dbReference type="SUPFAM" id="SSF53335">
    <property type="entry name" value="S-adenosyl-L-methionine-dependent methyltransferases"/>
    <property type="match status" value="1"/>
</dbReference>
<accession>A0A0C3EBJ4</accession>
<evidence type="ECO:0000313" key="2">
    <source>
        <dbReference type="EMBL" id="KIM70085.1"/>
    </source>
</evidence>
<dbReference type="InParanoid" id="A0A0C3EBJ4"/>